<dbReference type="EMBL" id="LN829119">
    <property type="protein sequence ID" value="CPR22419.1"/>
    <property type="molecule type" value="Genomic_DNA"/>
</dbReference>
<dbReference type="SUPFAM" id="SSF55729">
    <property type="entry name" value="Acyl-CoA N-acyltransferases (Nat)"/>
    <property type="match status" value="1"/>
</dbReference>
<organism evidence="5 6">
    <name type="scientific">Candidatus Filomicrobium marinum</name>
    <dbReference type="NCBI Taxonomy" id="1608628"/>
    <lineage>
        <taxon>Bacteria</taxon>
        <taxon>Pseudomonadati</taxon>
        <taxon>Pseudomonadota</taxon>
        <taxon>Alphaproteobacteria</taxon>
        <taxon>Hyphomicrobiales</taxon>
        <taxon>Hyphomicrobiaceae</taxon>
        <taxon>Filomicrobium</taxon>
    </lineage>
</organism>
<evidence type="ECO:0000256" key="1">
    <source>
        <dbReference type="ARBA" id="ARBA00022679"/>
    </source>
</evidence>
<keyword evidence="2" id="KW-0012">Acyltransferase</keyword>
<evidence type="ECO:0000259" key="4">
    <source>
        <dbReference type="PROSITE" id="PS51186"/>
    </source>
</evidence>
<feature type="domain" description="N-acetyltransferase" evidence="4">
    <location>
        <begin position="21"/>
        <end position="191"/>
    </location>
</feature>
<dbReference type="InterPro" id="IPR000182">
    <property type="entry name" value="GNAT_dom"/>
</dbReference>
<dbReference type="PANTHER" id="PTHR43792">
    <property type="entry name" value="GNAT FAMILY, PUTATIVE (AFU_ORTHOLOGUE AFUA_3G00765)-RELATED-RELATED"/>
    <property type="match status" value="1"/>
</dbReference>
<keyword evidence="1 5" id="KW-0808">Transferase</keyword>
<dbReference type="Gene3D" id="3.40.630.30">
    <property type="match status" value="1"/>
</dbReference>
<keyword evidence="6" id="KW-1185">Reference proteome</keyword>
<dbReference type="Pfam" id="PF13302">
    <property type="entry name" value="Acetyltransf_3"/>
    <property type="match status" value="1"/>
</dbReference>
<dbReference type="PROSITE" id="PS51186">
    <property type="entry name" value="GNAT"/>
    <property type="match status" value="1"/>
</dbReference>
<dbReference type="KEGG" id="fiy:BN1229_v1_3852"/>
<dbReference type="Proteomes" id="UP000033187">
    <property type="component" value="Chromosome 1"/>
</dbReference>
<gene>
    <name evidence="5" type="ORF">YBN1229_v1_3852</name>
</gene>
<name>A0A0D6JKC6_9HYPH</name>
<dbReference type="RefSeq" id="WP_046479471.1">
    <property type="nucleotide sequence ID" value="NZ_LN829118.1"/>
</dbReference>
<dbReference type="InterPro" id="IPR016181">
    <property type="entry name" value="Acyl_CoA_acyltransferase"/>
</dbReference>
<dbReference type="GO" id="GO:0008999">
    <property type="term" value="F:protein-N-terminal-alanine acetyltransferase activity"/>
    <property type="evidence" value="ECO:0007669"/>
    <property type="project" value="TreeGrafter"/>
</dbReference>
<dbReference type="GO" id="GO:0005737">
    <property type="term" value="C:cytoplasm"/>
    <property type="evidence" value="ECO:0007669"/>
    <property type="project" value="TreeGrafter"/>
</dbReference>
<protein>
    <submittedName>
        <fullName evidence="5">GCN5 family N-acetyltransferase</fullName>
    </submittedName>
</protein>
<accession>A0A0D6JKC6</accession>
<dbReference type="PANTHER" id="PTHR43792:SF8">
    <property type="entry name" value="[RIBOSOMAL PROTEIN US5]-ALANINE N-ACETYLTRANSFERASE"/>
    <property type="match status" value="1"/>
</dbReference>
<evidence type="ECO:0000256" key="2">
    <source>
        <dbReference type="ARBA" id="ARBA00023315"/>
    </source>
</evidence>
<dbReference type="KEGG" id="fil:BN1229_v1_3862"/>
<evidence type="ECO:0000313" key="6">
    <source>
        <dbReference type="Proteomes" id="UP000033187"/>
    </source>
</evidence>
<evidence type="ECO:0000313" key="5">
    <source>
        <dbReference type="EMBL" id="CPR22419.1"/>
    </source>
</evidence>
<proteinExistence type="inferred from homology"/>
<dbReference type="InterPro" id="IPR051531">
    <property type="entry name" value="N-acetyltransferase"/>
</dbReference>
<evidence type="ECO:0000256" key="3">
    <source>
        <dbReference type="ARBA" id="ARBA00038502"/>
    </source>
</evidence>
<comment type="similarity">
    <text evidence="3">Belongs to the acetyltransferase family. RimJ subfamily.</text>
</comment>
<dbReference type="AlphaFoldDB" id="A0A0D6JKC6"/>
<sequence>MAFLKVGLGNDIQIAVRGGRVLLRPYLTSDYMLWAQLRARSREHLRPWEPVWPHDDLTRTSFRRRVRHYQREARDDAGYAFGVFNEHGRELYGGLTLTNVRRGVTQAASLGYWLGLPFVGRGFMTDAVRTAVHYAFDELRLHRIEAASMPSNTGSINVLQRVGFVREGLARRYLKINGVWQDHVLFALLAEDIARGTGDE</sequence>
<dbReference type="OrthoDB" id="9801669at2"/>
<reference evidence="6" key="1">
    <citation type="submission" date="2015-02" db="EMBL/GenBank/DDBJ databases">
        <authorList>
            <person name="Chooi Y.-H."/>
        </authorList>
    </citation>
    <scope>NUCLEOTIDE SEQUENCE [LARGE SCALE GENOMIC DNA]</scope>
    <source>
        <strain evidence="6">strain Y</strain>
    </source>
</reference>